<evidence type="ECO:0000256" key="1">
    <source>
        <dbReference type="ARBA" id="ARBA00022723"/>
    </source>
</evidence>
<evidence type="ECO:0008006" key="10">
    <source>
        <dbReference type="Google" id="ProtNLM"/>
    </source>
</evidence>
<dbReference type="InterPro" id="IPR011042">
    <property type="entry name" value="6-blade_b-propeller_TolB-like"/>
</dbReference>
<keyword evidence="3" id="KW-0862">Zinc</keyword>
<proteinExistence type="predicted"/>
<evidence type="ECO:0000256" key="5">
    <source>
        <dbReference type="SAM" id="MobiDB-lite"/>
    </source>
</evidence>
<dbReference type="GO" id="GO:0008270">
    <property type="term" value="F:zinc ion binding"/>
    <property type="evidence" value="ECO:0007669"/>
    <property type="project" value="UniProtKB-KW"/>
</dbReference>
<dbReference type="EMBL" id="PZQS01000008">
    <property type="protein sequence ID" value="PVD25761.1"/>
    <property type="molecule type" value="Genomic_DNA"/>
</dbReference>
<keyword evidence="1" id="KW-0479">Metal-binding</keyword>
<evidence type="ECO:0000259" key="6">
    <source>
        <dbReference type="PROSITE" id="PS50089"/>
    </source>
</evidence>
<dbReference type="SMART" id="SM00336">
    <property type="entry name" value="BBOX"/>
    <property type="match status" value="2"/>
</dbReference>
<organism evidence="8 9">
    <name type="scientific">Pomacea canaliculata</name>
    <name type="common">Golden apple snail</name>
    <dbReference type="NCBI Taxonomy" id="400727"/>
    <lineage>
        <taxon>Eukaryota</taxon>
        <taxon>Metazoa</taxon>
        <taxon>Spiralia</taxon>
        <taxon>Lophotrochozoa</taxon>
        <taxon>Mollusca</taxon>
        <taxon>Gastropoda</taxon>
        <taxon>Caenogastropoda</taxon>
        <taxon>Architaenioglossa</taxon>
        <taxon>Ampullarioidea</taxon>
        <taxon>Ampullariidae</taxon>
        <taxon>Pomacea</taxon>
    </lineage>
</organism>
<feature type="domain" description="B box-type" evidence="7">
    <location>
        <begin position="158"/>
        <end position="206"/>
    </location>
</feature>
<comment type="caution">
    <text evidence="8">The sequence shown here is derived from an EMBL/GenBank/DDBJ whole genome shotgun (WGS) entry which is preliminary data.</text>
</comment>
<sequence length="658" mass="73336">MSQLVEDVFTCSLCLEKVREPRTLPCLHTFCRYCLSAYVRQKVKDWVFPCPLCGQDTRPNTKGLSVDQWLDTFPASNFLTQLMRVLEARQAEHACDICRQEQVLVEAIVWCRTCMEALCSDCQRVHKRSRASRDHELFSMDSLVHDPLEKLVGSGAREGAARCLEHQGKTATLVCVACKKLVCETCISLTHAACRRIEQAEKAIPCFRKDVAGAMQHLMTHVQATHNEVKWVEDQLDKLTHSREFVMTAVEDLKRRLLEAVENRSSKLLAELETVYRKQRQDFVARGEKSRELGRILGKTVNFLEHLLAYGTECDMLNNFDNVIQQTRLVDTQVVKNSGRSPKEQPKEENTKKASRGDKSERAAAIVATARFSPRKLSSLQGSSPRTSFSTTPRTKLVATFSGRTNTDTMRTDLRGIVSLRSGDIIVMDLHFRNKRLKKFSPRGKLISVVDTGECPYGMALIPDMDLVVTHPRSREFVFVAAGGTLQVSGRIKTHKSYYSLASSAASGLLAAVAASPPEPTSIDMISFEGEVLKTISLDRVRFPLQPKDIFLPPSGDVLLLFGAKEALVCLTEDGSVRYSTQQHDMKRPVSLVGDLSGNAYVADTEASKIHAITADGKYRGELLSRKDGVREPLALGVNDQGQILVTQTNGDVKVYNL</sequence>
<dbReference type="SUPFAM" id="SSF57850">
    <property type="entry name" value="RING/U-box"/>
    <property type="match status" value="1"/>
</dbReference>
<dbReference type="InterPro" id="IPR018957">
    <property type="entry name" value="Znf_C3HC4_RING-type"/>
</dbReference>
<keyword evidence="9" id="KW-1185">Reference proteome</keyword>
<dbReference type="InterPro" id="IPR013083">
    <property type="entry name" value="Znf_RING/FYVE/PHD"/>
</dbReference>
<reference evidence="8 9" key="1">
    <citation type="submission" date="2018-04" db="EMBL/GenBank/DDBJ databases">
        <title>The genome of golden apple snail Pomacea canaliculata provides insight into stress tolerance and invasive adaptation.</title>
        <authorList>
            <person name="Liu C."/>
            <person name="Liu B."/>
            <person name="Ren Y."/>
            <person name="Zhang Y."/>
            <person name="Wang H."/>
            <person name="Li S."/>
            <person name="Jiang F."/>
            <person name="Yin L."/>
            <person name="Zhang G."/>
            <person name="Qian W."/>
            <person name="Fan W."/>
        </authorList>
    </citation>
    <scope>NUCLEOTIDE SEQUENCE [LARGE SCALE GENOMIC DNA]</scope>
    <source>
        <strain evidence="8">SZHN2017</strain>
        <tissue evidence="8">Muscle</tissue>
    </source>
</reference>
<accession>A0A2T7NX61</accession>
<gene>
    <name evidence="8" type="ORF">C0Q70_13421</name>
</gene>
<dbReference type="Pfam" id="PF00643">
    <property type="entry name" value="zf-B_box"/>
    <property type="match status" value="1"/>
</dbReference>
<dbReference type="InterPro" id="IPR000315">
    <property type="entry name" value="Znf_B-box"/>
</dbReference>
<dbReference type="PROSITE" id="PS50119">
    <property type="entry name" value="ZF_BBOX"/>
    <property type="match status" value="2"/>
</dbReference>
<dbReference type="SUPFAM" id="SSF63829">
    <property type="entry name" value="Calcium-dependent phosphotriesterase"/>
    <property type="match status" value="1"/>
</dbReference>
<protein>
    <recommendedName>
        <fullName evidence="10">RING-type domain-containing protein</fullName>
    </recommendedName>
</protein>
<dbReference type="PANTHER" id="PTHR25462">
    <property type="entry name" value="BONUS, ISOFORM C-RELATED"/>
    <property type="match status" value="1"/>
</dbReference>
<feature type="region of interest" description="Disordered" evidence="5">
    <location>
        <begin position="335"/>
        <end position="361"/>
    </location>
</feature>
<dbReference type="SMART" id="SM00184">
    <property type="entry name" value="RING"/>
    <property type="match status" value="1"/>
</dbReference>
<dbReference type="InterPro" id="IPR001841">
    <property type="entry name" value="Znf_RING"/>
</dbReference>
<dbReference type="SUPFAM" id="SSF57845">
    <property type="entry name" value="B-box zinc-binding domain"/>
    <property type="match status" value="1"/>
</dbReference>
<feature type="domain" description="RING-type" evidence="6">
    <location>
        <begin position="11"/>
        <end position="53"/>
    </location>
</feature>
<evidence type="ECO:0000313" key="8">
    <source>
        <dbReference type="EMBL" id="PVD25761.1"/>
    </source>
</evidence>
<dbReference type="InterPro" id="IPR047153">
    <property type="entry name" value="TRIM45/56/19-like"/>
</dbReference>
<evidence type="ECO:0000256" key="3">
    <source>
        <dbReference type="ARBA" id="ARBA00022833"/>
    </source>
</evidence>
<feature type="compositionally biased region" description="Basic and acidic residues" evidence="5">
    <location>
        <begin position="341"/>
        <end position="361"/>
    </location>
</feature>
<dbReference type="Gene3D" id="3.30.160.60">
    <property type="entry name" value="Classic Zinc Finger"/>
    <property type="match status" value="1"/>
</dbReference>
<keyword evidence="2 4" id="KW-0863">Zinc-finger</keyword>
<dbReference type="AlphaFoldDB" id="A0A2T7NX61"/>
<evidence type="ECO:0000256" key="4">
    <source>
        <dbReference type="PROSITE-ProRule" id="PRU00024"/>
    </source>
</evidence>
<dbReference type="InterPro" id="IPR017907">
    <property type="entry name" value="Znf_RING_CS"/>
</dbReference>
<dbReference type="OrthoDB" id="10066958at2759"/>
<feature type="domain" description="B box-type" evidence="7">
    <location>
        <begin position="90"/>
        <end position="140"/>
    </location>
</feature>
<dbReference type="PROSITE" id="PS50089">
    <property type="entry name" value="ZF_RING_2"/>
    <property type="match status" value="1"/>
</dbReference>
<dbReference type="Pfam" id="PF22586">
    <property type="entry name" value="ANCHR-like_BBOX"/>
    <property type="match status" value="1"/>
</dbReference>
<name>A0A2T7NX61_POMCA</name>
<evidence type="ECO:0000256" key="2">
    <source>
        <dbReference type="ARBA" id="ARBA00022771"/>
    </source>
</evidence>
<dbReference type="CDD" id="cd19757">
    <property type="entry name" value="Bbox1"/>
    <property type="match status" value="1"/>
</dbReference>
<dbReference type="Gene3D" id="2.120.10.30">
    <property type="entry name" value="TolB, C-terminal domain"/>
    <property type="match status" value="1"/>
</dbReference>
<evidence type="ECO:0000259" key="7">
    <source>
        <dbReference type="PROSITE" id="PS50119"/>
    </source>
</evidence>
<dbReference type="PROSITE" id="PS00518">
    <property type="entry name" value="ZF_RING_1"/>
    <property type="match status" value="1"/>
</dbReference>
<dbReference type="Proteomes" id="UP000245119">
    <property type="component" value="Linkage Group LG8"/>
</dbReference>
<dbReference type="PANTHER" id="PTHR25462:SF296">
    <property type="entry name" value="MEIOTIC P26, ISOFORM F"/>
    <property type="match status" value="1"/>
</dbReference>
<dbReference type="Pfam" id="PF00097">
    <property type="entry name" value="zf-C3HC4"/>
    <property type="match status" value="1"/>
</dbReference>
<dbReference type="Gene3D" id="3.30.40.10">
    <property type="entry name" value="Zinc/RING finger domain, C3HC4 (zinc finger)"/>
    <property type="match status" value="1"/>
</dbReference>
<evidence type="ECO:0000313" key="9">
    <source>
        <dbReference type="Proteomes" id="UP000245119"/>
    </source>
</evidence>